<proteinExistence type="predicted"/>
<dbReference type="RefSeq" id="WP_158712519.1">
    <property type="nucleotide sequence ID" value="NZ_JBEXDP010000010.1"/>
</dbReference>
<feature type="compositionally biased region" description="Polar residues" evidence="1">
    <location>
        <begin position="117"/>
        <end position="127"/>
    </location>
</feature>
<evidence type="ECO:0000313" key="2">
    <source>
        <dbReference type="EMBL" id="MEU5713048.1"/>
    </source>
</evidence>
<gene>
    <name evidence="2" type="ORF">AB0H04_40590</name>
</gene>
<protein>
    <submittedName>
        <fullName evidence="2">Uncharacterized protein</fullName>
    </submittedName>
</protein>
<evidence type="ECO:0000256" key="1">
    <source>
        <dbReference type="SAM" id="MobiDB-lite"/>
    </source>
</evidence>
<reference evidence="2 3" key="1">
    <citation type="submission" date="2024-06" db="EMBL/GenBank/DDBJ databases">
        <title>The Natural Products Discovery Center: Release of the First 8490 Sequenced Strains for Exploring Actinobacteria Biosynthetic Diversity.</title>
        <authorList>
            <person name="Kalkreuter E."/>
            <person name="Kautsar S.A."/>
            <person name="Yang D."/>
            <person name="Bader C.D."/>
            <person name="Teijaro C.N."/>
            <person name="Fluegel L."/>
            <person name="Davis C.M."/>
            <person name="Simpson J.R."/>
            <person name="Lauterbach L."/>
            <person name="Steele A.D."/>
            <person name="Gui C."/>
            <person name="Meng S."/>
            <person name="Li G."/>
            <person name="Viehrig K."/>
            <person name="Ye F."/>
            <person name="Su P."/>
            <person name="Kiefer A.F."/>
            <person name="Nichols A."/>
            <person name="Cepeda A.J."/>
            <person name="Yan W."/>
            <person name="Fan B."/>
            <person name="Jiang Y."/>
            <person name="Adhikari A."/>
            <person name="Zheng C.-J."/>
            <person name="Schuster L."/>
            <person name="Cowan T.M."/>
            <person name="Smanski M.J."/>
            <person name="Chevrette M.G."/>
            <person name="De Carvalho L.P.S."/>
            <person name="Shen B."/>
        </authorList>
    </citation>
    <scope>NUCLEOTIDE SEQUENCE [LARGE SCALE GENOMIC DNA]</scope>
    <source>
        <strain evidence="2 3">NPDC020594</strain>
    </source>
</reference>
<sequence>MPDEATGGTARFDMVLSGKGECSGTISYAQGRRDPDRGTLYVRYDEQFFLSAGGTAQETDAAVELLAGKWVKTLDEDPDVQEVAHFCELEKLLGDRHVRSTRRFSAMSSSMRSTKSQWPSCSTCRPR</sequence>
<feature type="compositionally biased region" description="Low complexity" evidence="1">
    <location>
        <begin position="104"/>
        <end position="116"/>
    </location>
</feature>
<dbReference type="EMBL" id="JBFAEG010000044">
    <property type="protein sequence ID" value="MEU5713048.1"/>
    <property type="molecule type" value="Genomic_DNA"/>
</dbReference>
<accession>A0ABV3AM74</accession>
<keyword evidence="3" id="KW-1185">Reference proteome</keyword>
<organism evidence="2 3">
    <name type="scientific">Streptomyces flaveolus</name>
    <dbReference type="NCBI Taxonomy" id="67297"/>
    <lineage>
        <taxon>Bacteria</taxon>
        <taxon>Bacillati</taxon>
        <taxon>Actinomycetota</taxon>
        <taxon>Actinomycetes</taxon>
        <taxon>Kitasatosporales</taxon>
        <taxon>Streptomycetaceae</taxon>
        <taxon>Streptomyces</taxon>
    </lineage>
</organism>
<feature type="region of interest" description="Disordered" evidence="1">
    <location>
        <begin position="104"/>
        <end position="127"/>
    </location>
</feature>
<evidence type="ECO:0000313" key="3">
    <source>
        <dbReference type="Proteomes" id="UP001551011"/>
    </source>
</evidence>
<comment type="caution">
    <text evidence="2">The sequence shown here is derived from an EMBL/GenBank/DDBJ whole genome shotgun (WGS) entry which is preliminary data.</text>
</comment>
<name>A0ABV3AM74_9ACTN</name>
<dbReference type="Proteomes" id="UP001551011">
    <property type="component" value="Unassembled WGS sequence"/>
</dbReference>